<dbReference type="AlphaFoldDB" id="A0AAD2CU45"/>
<proteinExistence type="predicted"/>
<dbReference type="EMBL" id="CAKOGP040001557">
    <property type="protein sequence ID" value="CAJ1945949.1"/>
    <property type="molecule type" value="Genomic_DNA"/>
</dbReference>
<accession>A0AAD2CU45</accession>
<feature type="compositionally biased region" description="Low complexity" evidence="1">
    <location>
        <begin position="1"/>
        <end position="39"/>
    </location>
</feature>
<dbReference type="Proteomes" id="UP001295423">
    <property type="component" value="Unassembled WGS sequence"/>
</dbReference>
<keyword evidence="3" id="KW-1185">Reference proteome</keyword>
<reference evidence="2" key="1">
    <citation type="submission" date="2023-08" db="EMBL/GenBank/DDBJ databases">
        <authorList>
            <person name="Audoor S."/>
            <person name="Bilcke G."/>
        </authorList>
    </citation>
    <scope>NUCLEOTIDE SEQUENCE</scope>
</reference>
<feature type="region of interest" description="Disordered" evidence="1">
    <location>
        <begin position="1"/>
        <end position="79"/>
    </location>
</feature>
<evidence type="ECO:0000313" key="2">
    <source>
        <dbReference type="EMBL" id="CAJ1945949.1"/>
    </source>
</evidence>
<comment type="caution">
    <text evidence="2">The sequence shown here is derived from an EMBL/GenBank/DDBJ whole genome shotgun (WGS) entry which is preliminary data.</text>
</comment>
<evidence type="ECO:0000313" key="3">
    <source>
        <dbReference type="Proteomes" id="UP001295423"/>
    </source>
</evidence>
<feature type="region of interest" description="Disordered" evidence="1">
    <location>
        <begin position="102"/>
        <end position="125"/>
    </location>
</feature>
<evidence type="ECO:0000256" key="1">
    <source>
        <dbReference type="SAM" id="MobiDB-lite"/>
    </source>
</evidence>
<gene>
    <name evidence="2" type="ORF">CYCCA115_LOCUS10091</name>
</gene>
<sequence length="125" mass="13448">MNNQSSSASCSSSTSDSTSRMNNQASSSLPAQSSLRPLRAGIRRSLLPSRPPMLAPRSLEALGLRSSNSSLHPDRPVRSNQRDILNAALAVIHADDDFLAQLSSSSSSNPRNKKRKLQRGGPPRQ</sequence>
<organism evidence="2 3">
    <name type="scientific">Cylindrotheca closterium</name>
    <dbReference type="NCBI Taxonomy" id="2856"/>
    <lineage>
        <taxon>Eukaryota</taxon>
        <taxon>Sar</taxon>
        <taxon>Stramenopiles</taxon>
        <taxon>Ochrophyta</taxon>
        <taxon>Bacillariophyta</taxon>
        <taxon>Bacillariophyceae</taxon>
        <taxon>Bacillariophycidae</taxon>
        <taxon>Bacillariales</taxon>
        <taxon>Bacillariaceae</taxon>
        <taxon>Cylindrotheca</taxon>
    </lineage>
</organism>
<name>A0AAD2CU45_9STRA</name>
<protein>
    <submittedName>
        <fullName evidence="2">Uncharacterized protein</fullName>
    </submittedName>
</protein>